<accession>A0A5N5FFG3</accession>
<sequence length="63" mass="7222">MARGYLSLITKNLIIAVAIAILFFYFCREKCEDFLDCNASCTRVDFKGGKCYPPLYQFCCCET</sequence>
<organism evidence="2 3">
    <name type="scientific">Pyrus ussuriensis x Pyrus communis</name>
    <dbReference type="NCBI Taxonomy" id="2448454"/>
    <lineage>
        <taxon>Eukaryota</taxon>
        <taxon>Viridiplantae</taxon>
        <taxon>Streptophyta</taxon>
        <taxon>Embryophyta</taxon>
        <taxon>Tracheophyta</taxon>
        <taxon>Spermatophyta</taxon>
        <taxon>Magnoliopsida</taxon>
        <taxon>eudicotyledons</taxon>
        <taxon>Gunneridae</taxon>
        <taxon>Pentapetalae</taxon>
        <taxon>rosids</taxon>
        <taxon>fabids</taxon>
        <taxon>Rosales</taxon>
        <taxon>Rosaceae</taxon>
        <taxon>Amygdaloideae</taxon>
        <taxon>Maleae</taxon>
        <taxon>Pyrus</taxon>
    </lineage>
</organism>
<dbReference type="EMBL" id="SMOL01000753">
    <property type="protein sequence ID" value="KAB2599940.1"/>
    <property type="molecule type" value="Genomic_DNA"/>
</dbReference>
<keyword evidence="1" id="KW-0812">Transmembrane</keyword>
<evidence type="ECO:0000256" key="1">
    <source>
        <dbReference type="SAM" id="Phobius"/>
    </source>
</evidence>
<protein>
    <submittedName>
        <fullName evidence="2">Uncharacterized protein</fullName>
    </submittedName>
</protein>
<keyword evidence="3" id="KW-1185">Reference proteome</keyword>
<keyword evidence="1" id="KW-0472">Membrane</keyword>
<evidence type="ECO:0000313" key="2">
    <source>
        <dbReference type="EMBL" id="KAB2599940.1"/>
    </source>
</evidence>
<evidence type="ECO:0000313" key="3">
    <source>
        <dbReference type="Proteomes" id="UP000327157"/>
    </source>
</evidence>
<reference evidence="2 3" key="1">
    <citation type="submission" date="2019-09" db="EMBL/GenBank/DDBJ databases">
        <authorList>
            <person name="Ou C."/>
        </authorList>
    </citation>
    <scope>NUCLEOTIDE SEQUENCE [LARGE SCALE GENOMIC DNA]</scope>
    <source>
        <strain evidence="2">S2</strain>
        <tissue evidence="2">Leaf</tissue>
    </source>
</reference>
<name>A0A5N5FFG3_9ROSA</name>
<reference evidence="2 3" key="3">
    <citation type="submission" date="2019-11" db="EMBL/GenBank/DDBJ databases">
        <title>A de novo genome assembly of a pear dwarfing rootstock.</title>
        <authorList>
            <person name="Wang F."/>
            <person name="Wang J."/>
            <person name="Li S."/>
            <person name="Zhang Y."/>
            <person name="Fang M."/>
            <person name="Ma L."/>
            <person name="Zhao Y."/>
            <person name="Jiang S."/>
        </authorList>
    </citation>
    <scope>NUCLEOTIDE SEQUENCE [LARGE SCALE GENOMIC DNA]</scope>
    <source>
        <strain evidence="2">S2</strain>
        <tissue evidence="2">Leaf</tissue>
    </source>
</reference>
<feature type="transmembrane region" description="Helical" evidence="1">
    <location>
        <begin position="6"/>
        <end position="26"/>
    </location>
</feature>
<comment type="caution">
    <text evidence="2">The sequence shown here is derived from an EMBL/GenBank/DDBJ whole genome shotgun (WGS) entry which is preliminary data.</text>
</comment>
<keyword evidence="1" id="KW-1133">Transmembrane helix</keyword>
<dbReference type="OrthoDB" id="1722366at2759"/>
<dbReference type="Proteomes" id="UP000327157">
    <property type="component" value="Chromosome 13"/>
</dbReference>
<proteinExistence type="predicted"/>
<gene>
    <name evidence="2" type="ORF">D8674_010211</name>
</gene>
<dbReference type="AlphaFoldDB" id="A0A5N5FFG3"/>
<reference evidence="3" key="2">
    <citation type="submission" date="2019-10" db="EMBL/GenBank/DDBJ databases">
        <title>A de novo genome assembly of a pear dwarfing rootstock.</title>
        <authorList>
            <person name="Wang F."/>
            <person name="Wang J."/>
            <person name="Li S."/>
            <person name="Zhang Y."/>
            <person name="Fang M."/>
            <person name="Ma L."/>
            <person name="Zhao Y."/>
            <person name="Jiang S."/>
        </authorList>
    </citation>
    <scope>NUCLEOTIDE SEQUENCE [LARGE SCALE GENOMIC DNA]</scope>
</reference>